<dbReference type="Proteomes" id="UP001327560">
    <property type="component" value="Chromosome 7"/>
</dbReference>
<name>A0AAQ3QMM5_9LILI</name>
<evidence type="ECO:0000259" key="1">
    <source>
        <dbReference type="Pfam" id="PF13456"/>
    </source>
</evidence>
<feature type="domain" description="RNase H type-1" evidence="1">
    <location>
        <begin position="44"/>
        <end position="96"/>
    </location>
</feature>
<proteinExistence type="predicted"/>
<gene>
    <name evidence="2" type="ORF">Cni_G23587</name>
</gene>
<evidence type="ECO:0000313" key="3">
    <source>
        <dbReference type="Proteomes" id="UP001327560"/>
    </source>
</evidence>
<reference evidence="2 3" key="1">
    <citation type="submission" date="2023-10" db="EMBL/GenBank/DDBJ databases">
        <title>Chromosome-scale genome assembly provides insights into flower coloration mechanisms of Canna indica.</title>
        <authorList>
            <person name="Li C."/>
        </authorList>
    </citation>
    <scope>NUCLEOTIDE SEQUENCE [LARGE SCALE GENOMIC DNA]</scope>
    <source>
        <tissue evidence="2">Flower</tissue>
    </source>
</reference>
<dbReference type="InterPro" id="IPR012337">
    <property type="entry name" value="RNaseH-like_sf"/>
</dbReference>
<dbReference type="AlphaFoldDB" id="A0AAQ3QMM5"/>
<dbReference type="GO" id="GO:0004523">
    <property type="term" value="F:RNA-DNA hybrid ribonuclease activity"/>
    <property type="evidence" value="ECO:0007669"/>
    <property type="project" value="InterPro"/>
</dbReference>
<protein>
    <recommendedName>
        <fullName evidence="1">RNase H type-1 domain-containing protein</fullName>
    </recommendedName>
</protein>
<dbReference type="EMBL" id="CP136896">
    <property type="protein sequence ID" value="WOL14806.1"/>
    <property type="molecule type" value="Genomic_DNA"/>
</dbReference>
<organism evidence="2 3">
    <name type="scientific">Canna indica</name>
    <name type="common">Indian-shot</name>
    <dbReference type="NCBI Taxonomy" id="4628"/>
    <lineage>
        <taxon>Eukaryota</taxon>
        <taxon>Viridiplantae</taxon>
        <taxon>Streptophyta</taxon>
        <taxon>Embryophyta</taxon>
        <taxon>Tracheophyta</taxon>
        <taxon>Spermatophyta</taxon>
        <taxon>Magnoliopsida</taxon>
        <taxon>Liliopsida</taxon>
        <taxon>Zingiberales</taxon>
        <taxon>Cannaceae</taxon>
        <taxon>Canna</taxon>
    </lineage>
</organism>
<accession>A0AAQ3QMM5</accession>
<sequence>MMCRVFADIKWNVSEDVKIDKSVHIEDPCTLKSLHHISNTLIFCDASWKSKDENAGIGAYITDQNGFLIDKLSCSRKCSSPLQAEIWAIRTGVCRAKEINLSIHLSCLTACMQSRF</sequence>
<dbReference type="InterPro" id="IPR002156">
    <property type="entry name" value="RNaseH_domain"/>
</dbReference>
<dbReference type="GO" id="GO:0003676">
    <property type="term" value="F:nucleic acid binding"/>
    <property type="evidence" value="ECO:0007669"/>
    <property type="project" value="InterPro"/>
</dbReference>
<dbReference type="InterPro" id="IPR036397">
    <property type="entry name" value="RNaseH_sf"/>
</dbReference>
<dbReference type="Pfam" id="PF13456">
    <property type="entry name" value="RVT_3"/>
    <property type="match status" value="1"/>
</dbReference>
<dbReference type="SUPFAM" id="SSF53098">
    <property type="entry name" value="Ribonuclease H-like"/>
    <property type="match status" value="1"/>
</dbReference>
<dbReference type="Gene3D" id="3.30.420.10">
    <property type="entry name" value="Ribonuclease H-like superfamily/Ribonuclease H"/>
    <property type="match status" value="1"/>
</dbReference>
<keyword evidence="3" id="KW-1185">Reference proteome</keyword>
<evidence type="ECO:0000313" key="2">
    <source>
        <dbReference type="EMBL" id="WOL14806.1"/>
    </source>
</evidence>